<comment type="caution">
    <text evidence="1">The sequence shown here is derived from an EMBL/GenBank/DDBJ whole genome shotgun (WGS) entry which is preliminary data.</text>
</comment>
<sequence length="276" mass="30916">MSFRDDDSAPISPMQTSEGEFYNSTGDETALNGPSFQRVVMRALTSTSDLLGRRLKSLTIEGLYDGHQALYDETSFRALLASLTHLHISTTTHPTSHEVGLFWSTDVQRSFLSTPSSTLTSLTLASDQQVGVNPHLDFGSLSYPNLTTLSLESIQFNQEVGIEQFILRHGHTLTSLRLNNCTIAQKEDEAETAAGPHYPLRTWSQIWTSFSAELVVLENLTVVYISGWGHAPMRYSWRQDGYFWNCRSWNVEQDDAGLEQFEALVAGRRETGMVID</sequence>
<protein>
    <submittedName>
        <fullName evidence="1">Uncharacterized protein</fullName>
    </submittedName>
</protein>
<name>A0ACB8S7G6_9AGAM</name>
<gene>
    <name evidence="1" type="ORF">FA95DRAFT_52767</name>
</gene>
<evidence type="ECO:0000313" key="2">
    <source>
        <dbReference type="Proteomes" id="UP000814033"/>
    </source>
</evidence>
<reference evidence="1" key="1">
    <citation type="submission" date="2021-02" db="EMBL/GenBank/DDBJ databases">
        <authorList>
            <consortium name="DOE Joint Genome Institute"/>
            <person name="Ahrendt S."/>
            <person name="Looney B.P."/>
            <person name="Miyauchi S."/>
            <person name="Morin E."/>
            <person name="Drula E."/>
            <person name="Courty P.E."/>
            <person name="Chicoki N."/>
            <person name="Fauchery L."/>
            <person name="Kohler A."/>
            <person name="Kuo A."/>
            <person name="Labutti K."/>
            <person name="Pangilinan J."/>
            <person name="Lipzen A."/>
            <person name="Riley R."/>
            <person name="Andreopoulos W."/>
            <person name="He G."/>
            <person name="Johnson J."/>
            <person name="Barry K.W."/>
            <person name="Grigoriev I.V."/>
            <person name="Nagy L."/>
            <person name="Hibbett D."/>
            <person name="Henrissat B."/>
            <person name="Matheny P.B."/>
            <person name="Labbe J."/>
            <person name="Martin F."/>
        </authorList>
    </citation>
    <scope>NUCLEOTIDE SEQUENCE</scope>
    <source>
        <strain evidence="1">FP105234-sp</strain>
    </source>
</reference>
<keyword evidence="2" id="KW-1185">Reference proteome</keyword>
<accession>A0ACB8S7G6</accession>
<reference evidence="1" key="2">
    <citation type="journal article" date="2022" name="New Phytol.">
        <title>Evolutionary transition to the ectomycorrhizal habit in the genomes of a hyperdiverse lineage of mushroom-forming fungi.</title>
        <authorList>
            <person name="Looney B."/>
            <person name="Miyauchi S."/>
            <person name="Morin E."/>
            <person name="Drula E."/>
            <person name="Courty P.E."/>
            <person name="Kohler A."/>
            <person name="Kuo A."/>
            <person name="LaButti K."/>
            <person name="Pangilinan J."/>
            <person name="Lipzen A."/>
            <person name="Riley R."/>
            <person name="Andreopoulos W."/>
            <person name="He G."/>
            <person name="Johnson J."/>
            <person name="Nolan M."/>
            <person name="Tritt A."/>
            <person name="Barry K.W."/>
            <person name="Grigoriev I.V."/>
            <person name="Nagy L.G."/>
            <person name="Hibbett D."/>
            <person name="Henrissat B."/>
            <person name="Matheny P.B."/>
            <person name="Labbe J."/>
            <person name="Martin F.M."/>
        </authorList>
    </citation>
    <scope>NUCLEOTIDE SEQUENCE</scope>
    <source>
        <strain evidence="1">FP105234-sp</strain>
    </source>
</reference>
<evidence type="ECO:0000313" key="1">
    <source>
        <dbReference type="EMBL" id="KAI0052098.1"/>
    </source>
</evidence>
<proteinExistence type="predicted"/>
<dbReference type="Proteomes" id="UP000814033">
    <property type="component" value="Unassembled WGS sequence"/>
</dbReference>
<organism evidence="1 2">
    <name type="scientific">Auriscalpium vulgare</name>
    <dbReference type="NCBI Taxonomy" id="40419"/>
    <lineage>
        <taxon>Eukaryota</taxon>
        <taxon>Fungi</taxon>
        <taxon>Dikarya</taxon>
        <taxon>Basidiomycota</taxon>
        <taxon>Agaricomycotina</taxon>
        <taxon>Agaricomycetes</taxon>
        <taxon>Russulales</taxon>
        <taxon>Auriscalpiaceae</taxon>
        <taxon>Auriscalpium</taxon>
    </lineage>
</organism>
<dbReference type="EMBL" id="MU275847">
    <property type="protein sequence ID" value="KAI0052098.1"/>
    <property type="molecule type" value="Genomic_DNA"/>
</dbReference>